<evidence type="ECO:0000313" key="1">
    <source>
        <dbReference type="EMBL" id="JAI05824.1"/>
    </source>
</evidence>
<reference evidence="1" key="2">
    <citation type="journal article" date="2015" name="Fish Shellfish Immunol.">
        <title>Early steps in the European eel (Anguilla anguilla)-Vibrio vulnificus interaction in the gills: Role of the RtxA13 toxin.</title>
        <authorList>
            <person name="Callol A."/>
            <person name="Pajuelo D."/>
            <person name="Ebbesson L."/>
            <person name="Teles M."/>
            <person name="MacKenzie S."/>
            <person name="Amaro C."/>
        </authorList>
    </citation>
    <scope>NUCLEOTIDE SEQUENCE</scope>
</reference>
<organism evidence="1">
    <name type="scientific">Anguilla anguilla</name>
    <name type="common">European freshwater eel</name>
    <name type="synonym">Muraena anguilla</name>
    <dbReference type="NCBI Taxonomy" id="7936"/>
    <lineage>
        <taxon>Eukaryota</taxon>
        <taxon>Metazoa</taxon>
        <taxon>Chordata</taxon>
        <taxon>Craniata</taxon>
        <taxon>Vertebrata</taxon>
        <taxon>Euteleostomi</taxon>
        <taxon>Actinopterygii</taxon>
        <taxon>Neopterygii</taxon>
        <taxon>Teleostei</taxon>
        <taxon>Anguilliformes</taxon>
        <taxon>Anguillidae</taxon>
        <taxon>Anguilla</taxon>
    </lineage>
</organism>
<accession>A0A0E9XVV8</accession>
<sequence length="62" mass="7119">MRLCFLLIGPFKFKPILPIQTGTIHIEIEYNRGLTPFPPGAQRKLPKCRIHKTVCFPTVPPF</sequence>
<proteinExistence type="predicted"/>
<protein>
    <submittedName>
        <fullName evidence="1">Uncharacterized protein</fullName>
    </submittedName>
</protein>
<name>A0A0E9XVV8_ANGAN</name>
<dbReference type="AlphaFoldDB" id="A0A0E9XVV8"/>
<reference evidence="1" key="1">
    <citation type="submission" date="2014-11" db="EMBL/GenBank/DDBJ databases">
        <authorList>
            <person name="Amaro Gonzalez C."/>
        </authorList>
    </citation>
    <scope>NUCLEOTIDE SEQUENCE</scope>
</reference>
<dbReference type="EMBL" id="GBXM01002754">
    <property type="protein sequence ID" value="JAI05824.1"/>
    <property type="molecule type" value="Transcribed_RNA"/>
</dbReference>